<gene>
    <name evidence="1" type="ORF">LCGC14_1440830</name>
</gene>
<comment type="caution">
    <text evidence="1">The sequence shown here is derived from an EMBL/GenBank/DDBJ whole genome shotgun (WGS) entry which is preliminary data.</text>
</comment>
<name>A0A0F9JKQ1_9ZZZZ</name>
<dbReference type="AlphaFoldDB" id="A0A0F9JKQ1"/>
<reference evidence="1" key="1">
    <citation type="journal article" date="2015" name="Nature">
        <title>Complex archaea that bridge the gap between prokaryotes and eukaryotes.</title>
        <authorList>
            <person name="Spang A."/>
            <person name="Saw J.H."/>
            <person name="Jorgensen S.L."/>
            <person name="Zaremba-Niedzwiedzka K."/>
            <person name="Martijn J."/>
            <person name="Lind A.E."/>
            <person name="van Eijk R."/>
            <person name="Schleper C."/>
            <person name="Guy L."/>
            <person name="Ettema T.J."/>
        </authorList>
    </citation>
    <scope>NUCLEOTIDE SEQUENCE</scope>
</reference>
<dbReference type="EMBL" id="LAZR01009820">
    <property type="protein sequence ID" value="KKM70424.1"/>
    <property type="molecule type" value="Genomic_DNA"/>
</dbReference>
<organism evidence="1">
    <name type="scientific">marine sediment metagenome</name>
    <dbReference type="NCBI Taxonomy" id="412755"/>
    <lineage>
        <taxon>unclassified sequences</taxon>
        <taxon>metagenomes</taxon>
        <taxon>ecological metagenomes</taxon>
    </lineage>
</organism>
<evidence type="ECO:0000313" key="1">
    <source>
        <dbReference type="EMBL" id="KKM70424.1"/>
    </source>
</evidence>
<accession>A0A0F9JKQ1</accession>
<sequence>MYCTEYQEASSGRCIRHQRGYYYFMPEPLPPKIDYDMDLANLMAEANRALSELSGT</sequence>
<proteinExistence type="predicted"/>
<protein>
    <submittedName>
        <fullName evidence="1">Uncharacterized protein</fullName>
    </submittedName>
</protein>
<feature type="non-terminal residue" evidence="1">
    <location>
        <position position="56"/>
    </location>
</feature>